<dbReference type="EMBL" id="JBHSMT010000004">
    <property type="protein sequence ID" value="MFC5472506.1"/>
    <property type="molecule type" value="Genomic_DNA"/>
</dbReference>
<proteinExistence type="predicted"/>
<evidence type="ECO:0000313" key="3">
    <source>
        <dbReference type="Proteomes" id="UP001596045"/>
    </source>
</evidence>
<reference evidence="3" key="1">
    <citation type="journal article" date="2019" name="Int. J. Syst. Evol. Microbiol.">
        <title>The Global Catalogue of Microorganisms (GCM) 10K type strain sequencing project: providing services to taxonomists for standard genome sequencing and annotation.</title>
        <authorList>
            <consortium name="The Broad Institute Genomics Platform"/>
            <consortium name="The Broad Institute Genome Sequencing Center for Infectious Disease"/>
            <person name="Wu L."/>
            <person name="Ma J."/>
        </authorList>
    </citation>
    <scope>NUCLEOTIDE SEQUENCE [LARGE SCALE GENOMIC DNA]</scope>
    <source>
        <strain evidence="3">JCM 17066</strain>
    </source>
</reference>
<dbReference type="Proteomes" id="UP001596045">
    <property type="component" value="Unassembled WGS sequence"/>
</dbReference>
<protein>
    <submittedName>
        <fullName evidence="2">Uncharacterized protein</fullName>
    </submittedName>
</protein>
<gene>
    <name evidence="2" type="ORF">ACFPM8_00895</name>
</gene>
<keyword evidence="1" id="KW-0472">Membrane</keyword>
<keyword evidence="1" id="KW-1133">Transmembrane helix</keyword>
<organism evidence="2 3">
    <name type="scientific">Paraherbaspirillum soli</name>
    <dbReference type="NCBI Taxonomy" id="631222"/>
    <lineage>
        <taxon>Bacteria</taxon>
        <taxon>Pseudomonadati</taxon>
        <taxon>Pseudomonadota</taxon>
        <taxon>Betaproteobacteria</taxon>
        <taxon>Burkholderiales</taxon>
        <taxon>Oxalobacteraceae</taxon>
        <taxon>Paraherbaspirillum</taxon>
    </lineage>
</organism>
<dbReference type="RefSeq" id="WP_378994013.1">
    <property type="nucleotide sequence ID" value="NZ_JBHSMT010000004.1"/>
</dbReference>
<sequence>MGAIGLVILLVSGFFFSSQYPKARYTQSRSTGWDSYFHVVKWGTLFSGIGAFIYMLTTWFGLVPIVLSWFNKDITDLDQLKLPHDDLKFFFWAVVTVGLACVAGWLTSRSKTQAHKALIQVTRDNPFEKLLLEAILDQDLVQVTLASRKVYIGVPLSGADFLKQDYISLLPGLSGHRDKDTLRLVHDINYNAHYEELDRKFEEERKRNVDSNIKDKSAGERAASLNAYRVVIPIKDIANIAFYDIDFTVQCEIDPPDKSEPGIFKRVLRAMLNE</sequence>
<evidence type="ECO:0000256" key="1">
    <source>
        <dbReference type="SAM" id="Phobius"/>
    </source>
</evidence>
<comment type="caution">
    <text evidence="2">The sequence shown here is derived from an EMBL/GenBank/DDBJ whole genome shotgun (WGS) entry which is preliminary data.</text>
</comment>
<feature type="transmembrane region" description="Helical" evidence="1">
    <location>
        <begin position="43"/>
        <end position="69"/>
    </location>
</feature>
<name>A0ABW0M6D2_9BURK</name>
<keyword evidence="1" id="KW-0812">Transmembrane</keyword>
<evidence type="ECO:0000313" key="2">
    <source>
        <dbReference type="EMBL" id="MFC5472506.1"/>
    </source>
</evidence>
<keyword evidence="3" id="KW-1185">Reference proteome</keyword>
<feature type="transmembrane region" description="Helical" evidence="1">
    <location>
        <begin position="89"/>
        <end position="106"/>
    </location>
</feature>
<accession>A0ABW0M6D2</accession>